<dbReference type="InterPro" id="IPR021505">
    <property type="entry name" value="Phage_B3_Orf6"/>
</dbReference>
<name>A0A7J0A7C7_9BACE</name>
<evidence type="ECO:0000256" key="1">
    <source>
        <dbReference type="SAM" id="Coils"/>
    </source>
</evidence>
<evidence type="ECO:0000313" key="2">
    <source>
        <dbReference type="EMBL" id="GFH88304.1"/>
    </source>
</evidence>
<proteinExistence type="predicted"/>
<dbReference type="EMBL" id="SPPV01000043">
    <property type="protein sequence ID" value="TFU46756.1"/>
    <property type="molecule type" value="Genomic_DNA"/>
</dbReference>
<protein>
    <submittedName>
        <fullName evidence="3">DUF3164 family protein</fullName>
    </submittedName>
</protein>
<dbReference type="RefSeq" id="WP_135038956.1">
    <property type="nucleotide sequence ID" value="NZ_BLLS01000184.1"/>
</dbReference>
<accession>A0A7J0A7C7</accession>
<dbReference type="Proteomes" id="UP000298073">
    <property type="component" value="Unassembled WGS sequence"/>
</dbReference>
<evidence type="ECO:0000313" key="5">
    <source>
        <dbReference type="Proteomes" id="UP000491181"/>
    </source>
</evidence>
<organism evidence="2 5">
    <name type="scientific">Bacteroides acidifaciens</name>
    <dbReference type="NCBI Taxonomy" id="85831"/>
    <lineage>
        <taxon>Bacteria</taxon>
        <taxon>Pseudomonadati</taxon>
        <taxon>Bacteroidota</taxon>
        <taxon>Bacteroidia</taxon>
        <taxon>Bacteroidales</taxon>
        <taxon>Bacteroidaceae</taxon>
        <taxon>Bacteroides</taxon>
    </lineage>
</organism>
<reference evidence="3 4" key="1">
    <citation type="submission" date="2019-03" db="EMBL/GenBank/DDBJ databases">
        <title>Diversity of the mouse oral microbiome.</title>
        <authorList>
            <person name="Joseph S."/>
            <person name="Aduse-Opoku J."/>
            <person name="Curtis M."/>
            <person name="Wade W."/>
            <person name="Hashim A."/>
        </authorList>
    </citation>
    <scope>NUCLEOTIDE SEQUENCE [LARGE SCALE GENOMIC DNA]</scope>
    <source>
        <strain evidence="3 4">P2318</strain>
    </source>
</reference>
<dbReference type="EMBL" id="BLLS01000184">
    <property type="protein sequence ID" value="GFH88304.1"/>
    <property type="molecule type" value="Genomic_DNA"/>
</dbReference>
<dbReference type="Proteomes" id="UP000491181">
    <property type="component" value="Unassembled WGS sequence"/>
</dbReference>
<feature type="coiled-coil region" evidence="1">
    <location>
        <begin position="7"/>
        <end position="36"/>
    </location>
</feature>
<dbReference type="OrthoDB" id="1004368at2"/>
<reference evidence="2 5" key="2">
    <citation type="journal article" date="2020" name="Microbiome">
        <title>Single-cell genomics of uncultured bacteria reveals dietary fiber responders in the mouse gut microbiota.</title>
        <authorList>
            <person name="Chijiiwa R."/>
            <person name="Hosokawa M."/>
            <person name="Kogawa M."/>
            <person name="Nishikawa Y."/>
            <person name="Ide K."/>
            <person name="Sakanashi C."/>
            <person name="Takahashi K."/>
            <person name="Takeyama H."/>
        </authorList>
    </citation>
    <scope>NUCLEOTIDE SEQUENCE [LARGE SCALE GENOMIC DNA]</scope>
    <source>
        <strain evidence="2">IMSAGC_001</strain>
    </source>
</reference>
<dbReference type="Pfam" id="PF11363">
    <property type="entry name" value="DUF3164"/>
    <property type="match status" value="1"/>
</dbReference>
<dbReference type="AlphaFoldDB" id="A0A7J0A7C7"/>
<evidence type="ECO:0000313" key="3">
    <source>
        <dbReference type="EMBL" id="TFU46756.1"/>
    </source>
</evidence>
<evidence type="ECO:0000313" key="4">
    <source>
        <dbReference type="Proteomes" id="UP000298073"/>
    </source>
</evidence>
<gene>
    <name evidence="3" type="ORF">E4T97_16205</name>
    <name evidence="2" type="ORF">IMSAGC001_03746</name>
</gene>
<sequence>MENVTMTAEERQEFEAYRAEKQKKEAAAQRKQQRENYASMVDDELRATLPVLQELSEQIKTVKNTVFGNFDAILKMKSEVLGLTKDDQRSHTFTTSDSKLRLTLGVNTIDGYRDTVEDGIAMVKAYIESLAKDETSKALVNAVLRLLSRDQSGNIKASRVLQLRKMAEETGNERFIEGVQIIEESYQPTATKKYIRAEYKNEKGAWVNIPLGMTDVE</sequence>
<keyword evidence="1" id="KW-0175">Coiled coil</keyword>
<comment type="caution">
    <text evidence="2">The sequence shown here is derived from an EMBL/GenBank/DDBJ whole genome shotgun (WGS) entry which is preliminary data.</text>
</comment>